<name>A0AAV2VTH2_9VIBR</name>
<proteinExistence type="predicted"/>
<protein>
    <submittedName>
        <fullName evidence="2">Bacterial regulatory protein, MarR</fullName>
    </submittedName>
</protein>
<dbReference type="Proteomes" id="UP000018211">
    <property type="component" value="Unassembled WGS sequence"/>
</dbReference>
<dbReference type="CDD" id="cd00090">
    <property type="entry name" value="HTH_ARSR"/>
    <property type="match status" value="1"/>
</dbReference>
<reference evidence="2 3" key="1">
    <citation type="journal article" date="2013" name="ISME J.">
        <title>Comparative genomics of pathogenic lineages of Vibrio nigripulchritudo identifies virulence-associated traits.</title>
        <authorList>
            <person name="Goudenege D."/>
            <person name="Labreuche Y."/>
            <person name="Krin E."/>
            <person name="Ansquer D."/>
            <person name="Mangenot S."/>
            <person name="Calteau A."/>
            <person name="Medigue C."/>
            <person name="Mazel D."/>
            <person name="Polz M.F."/>
            <person name="Le Roux F."/>
        </authorList>
    </citation>
    <scope>NUCLEOTIDE SEQUENCE [LARGE SCALE GENOMIC DNA]</scope>
    <source>
        <strain evidence="2 3">SOn1</strain>
    </source>
</reference>
<dbReference type="SMART" id="SM00347">
    <property type="entry name" value="HTH_MARR"/>
    <property type="match status" value="1"/>
</dbReference>
<dbReference type="InterPro" id="IPR036388">
    <property type="entry name" value="WH-like_DNA-bd_sf"/>
</dbReference>
<dbReference type="SUPFAM" id="SSF46785">
    <property type="entry name" value="Winged helix' DNA-binding domain"/>
    <property type="match status" value="1"/>
</dbReference>
<feature type="domain" description="HTH marR-type" evidence="1">
    <location>
        <begin position="1"/>
        <end position="143"/>
    </location>
</feature>
<organism evidence="2 3">
    <name type="scientific">Vibrio nigripulchritudo SOn1</name>
    <dbReference type="NCBI Taxonomy" id="1238450"/>
    <lineage>
        <taxon>Bacteria</taxon>
        <taxon>Pseudomonadati</taxon>
        <taxon>Pseudomonadota</taxon>
        <taxon>Gammaproteobacteria</taxon>
        <taxon>Vibrionales</taxon>
        <taxon>Vibrionaceae</taxon>
        <taxon>Vibrio</taxon>
    </lineage>
</organism>
<dbReference type="GO" id="GO:0003700">
    <property type="term" value="F:DNA-binding transcription factor activity"/>
    <property type="evidence" value="ECO:0007669"/>
    <property type="project" value="InterPro"/>
</dbReference>
<sequence length="151" mass="17382">MLTKKQNLSFKIMISLGIINQLTDSWLGKALAPLGLNQSQFNLLNHFSHQPDREQTISQLAQVMQMNQPGITKVVNKLFDMGLVDIRKDEQDGRKKWVRINEKGLAKVQSAFSSFLPMMNECFDDWTEGDMSQMLSHSNKLKVWLDNNRDI</sequence>
<evidence type="ECO:0000259" key="1">
    <source>
        <dbReference type="PROSITE" id="PS50995"/>
    </source>
</evidence>
<dbReference type="EMBL" id="CAOF01000133">
    <property type="protein sequence ID" value="CCO47906.1"/>
    <property type="molecule type" value="Genomic_DNA"/>
</dbReference>
<dbReference type="GO" id="GO:0006950">
    <property type="term" value="P:response to stress"/>
    <property type="evidence" value="ECO:0007669"/>
    <property type="project" value="TreeGrafter"/>
</dbReference>
<dbReference type="Pfam" id="PF12802">
    <property type="entry name" value="MarR_2"/>
    <property type="match status" value="1"/>
</dbReference>
<dbReference type="PROSITE" id="PS50995">
    <property type="entry name" value="HTH_MARR_2"/>
    <property type="match status" value="1"/>
</dbReference>
<dbReference type="AlphaFoldDB" id="A0AAV2VTH2"/>
<dbReference type="InterPro" id="IPR039422">
    <property type="entry name" value="MarR/SlyA-like"/>
</dbReference>
<dbReference type="InterPro" id="IPR000835">
    <property type="entry name" value="HTH_MarR-typ"/>
</dbReference>
<dbReference type="PANTHER" id="PTHR33164">
    <property type="entry name" value="TRANSCRIPTIONAL REGULATOR, MARR FAMILY"/>
    <property type="match status" value="1"/>
</dbReference>
<dbReference type="PANTHER" id="PTHR33164:SF43">
    <property type="entry name" value="HTH-TYPE TRANSCRIPTIONAL REPRESSOR YETL"/>
    <property type="match status" value="1"/>
</dbReference>
<accession>A0AAV2VTH2</accession>
<dbReference type="InterPro" id="IPR036390">
    <property type="entry name" value="WH_DNA-bd_sf"/>
</dbReference>
<dbReference type="Gene3D" id="1.10.10.10">
    <property type="entry name" value="Winged helix-like DNA-binding domain superfamily/Winged helix DNA-binding domain"/>
    <property type="match status" value="1"/>
</dbReference>
<gene>
    <name evidence="2" type="ORF">VIBNISOn1_410059</name>
</gene>
<comment type="caution">
    <text evidence="2">The sequence shown here is derived from an EMBL/GenBank/DDBJ whole genome shotgun (WGS) entry which is preliminary data.</text>
</comment>
<evidence type="ECO:0000313" key="3">
    <source>
        <dbReference type="Proteomes" id="UP000018211"/>
    </source>
</evidence>
<evidence type="ECO:0000313" key="2">
    <source>
        <dbReference type="EMBL" id="CCO47906.1"/>
    </source>
</evidence>
<dbReference type="InterPro" id="IPR011991">
    <property type="entry name" value="ArsR-like_HTH"/>
</dbReference>